<dbReference type="Gene3D" id="2.60.130.10">
    <property type="entry name" value="Aromatic compound dioxygenase"/>
    <property type="match status" value="1"/>
</dbReference>
<reference evidence="5 6" key="1">
    <citation type="submission" date="2018-05" db="EMBL/GenBank/DDBJ databases">
        <title>Rhodohalobacter halophilus gen. nov., sp. nov., a moderately halophilic member of the family Balneolaceae.</title>
        <authorList>
            <person name="Liu Z.-W."/>
        </authorList>
    </citation>
    <scope>NUCLEOTIDE SEQUENCE [LARGE SCALE GENOMIC DNA]</scope>
    <source>
        <strain evidence="5 6">8A47</strain>
    </source>
</reference>
<dbReference type="PANTHER" id="PTHR33711:SF10">
    <property type="entry name" value="INTRADIOL RING-CLEAVAGE DIOXYGENASES DOMAIN-CONTAINING PROTEIN"/>
    <property type="match status" value="1"/>
</dbReference>
<evidence type="ECO:0000256" key="3">
    <source>
        <dbReference type="ARBA" id="ARBA00023002"/>
    </source>
</evidence>
<comment type="caution">
    <text evidence="5">The sequence shown here is derived from an EMBL/GenBank/DDBJ whole genome shotgun (WGS) entry which is preliminary data.</text>
</comment>
<feature type="domain" description="Intradiol ring-cleavage dioxygenases" evidence="4">
    <location>
        <begin position="42"/>
        <end position="185"/>
    </location>
</feature>
<comment type="similarity">
    <text evidence="1">Belongs to the intradiol ring-cleavage dioxygenase family.</text>
</comment>
<evidence type="ECO:0000259" key="4">
    <source>
        <dbReference type="Pfam" id="PF00775"/>
    </source>
</evidence>
<organism evidence="5 6">
    <name type="scientific">Rhodohalobacter mucosus</name>
    <dbReference type="NCBI Taxonomy" id="2079485"/>
    <lineage>
        <taxon>Bacteria</taxon>
        <taxon>Pseudomonadati</taxon>
        <taxon>Balneolota</taxon>
        <taxon>Balneolia</taxon>
        <taxon>Balneolales</taxon>
        <taxon>Balneolaceae</taxon>
        <taxon>Rhodohalobacter</taxon>
    </lineage>
</organism>
<dbReference type="GO" id="GO:0016702">
    <property type="term" value="F:oxidoreductase activity, acting on single donors with incorporation of molecular oxygen, incorporation of two atoms of oxygen"/>
    <property type="evidence" value="ECO:0007669"/>
    <property type="project" value="InterPro"/>
</dbReference>
<dbReference type="AlphaFoldDB" id="A0A316TR50"/>
<dbReference type="EMBL" id="QGGB01000009">
    <property type="protein sequence ID" value="PWN05505.1"/>
    <property type="molecule type" value="Genomic_DNA"/>
</dbReference>
<sequence>MKRREFIKKSAFSAFAVSTFGFVRFNGKNYIGDCATTSDILGPFYRPDSPVRNNLIIAGESGKAVELSGTVRHQDCITPYKNAKVELWHCDNNGIYDNSSDDFRYRGTTFTNDHGEYSFTTVLPVPYDVGNGMIRPAHFHMMITTEDYQPLVTQLYFTGDKYIESDTWAANATGRVLDIEELSDGTARVYFPVNMAKTLSAEPASIDKLIGEYIHETNPGSSMVFFKNENKLWVKNEVFGTRYEYKGNNTFTYPGTPEGHYRNLYFELLPSGSVKCTLTFTDAETNEQQQIFIKSS</sequence>
<dbReference type="InterPro" id="IPR050770">
    <property type="entry name" value="Intradiol_RC_Dioxygenase"/>
</dbReference>
<gene>
    <name evidence="5" type="ORF">DDZ15_12925</name>
</gene>
<dbReference type="InterPro" id="IPR000627">
    <property type="entry name" value="Intradiol_dOase_C"/>
</dbReference>
<evidence type="ECO:0000313" key="6">
    <source>
        <dbReference type="Proteomes" id="UP000245533"/>
    </source>
</evidence>
<keyword evidence="2 5" id="KW-0223">Dioxygenase</keyword>
<dbReference type="Proteomes" id="UP000245533">
    <property type="component" value="Unassembled WGS sequence"/>
</dbReference>
<dbReference type="PANTHER" id="PTHR33711">
    <property type="entry name" value="DIOXYGENASE, PUTATIVE (AFU_ORTHOLOGUE AFUA_2G02910)-RELATED"/>
    <property type="match status" value="1"/>
</dbReference>
<dbReference type="InterPro" id="IPR015889">
    <property type="entry name" value="Intradiol_dOase_core"/>
</dbReference>
<evidence type="ECO:0000256" key="1">
    <source>
        <dbReference type="ARBA" id="ARBA00007825"/>
    </source>
</evidence>
<dbReference type="GO" id="GO:0008199">
    <property type="term" value="F:ferric iron binding"/>
    <property type="evidence" value="ECO:0007669"/>
    <property type="project" value="InterPro"/>
</dbReference>
<dbReference type="OrthoDB" id="933561at2"/>
<accession>A0A316TR50</accession>
<keyword evidence="3" id="KW-0560">Oxidoreductase</keyword>
<protein>
    <submittedName>
        <fullName evidence="5">Catechol 1,2-dioxygenase</fullName>
    </submittedName>
</protein>
<evidence type="ECO:0000313" key="5">
    <source>
        <dbReference type="EMBL" id="PWN05505.1"/>
    </source>
</evidence>
<dbReference type="SUPFAM" id="SSF49482">
    <property type="entry name" value="Aromatic compound dioxygenase"/>
    <property type="match status" value="1"/>
</dbReference>
<keyword evidence="6" id="KW-1185">Reference proteome</keyword>
<name>A0A316TR50_9BACT</name>
<dbReference type="RefSeq" id="WP_109647534.1">
    <property type="nucleotide sequence ID" value="NZ_QGGB01000009.1"/>
</dbReference>
<evidence type="ECO:0000256" key="2">
    <source>
        <dbReference type="ARBA" id="ARBA00022964"/>
    </source>
</evidence>
<dbReference type="Pfam" id="PF00775">
    <property type="entry name" value="Dioxygenase_C"/>
    <property type="match status" value="1"/>
</dbReference>
<proteinExistence type="inferred from homology"/>